<dbReference type="Gene3D" id="3.40.50.1820">
    <property type="entry name" value="alpha/beta hydrolase"/>
    <property type="match status" value="1"/>
</dbReference>
<evidence type="ECO:0000313" key="4">
    <source>
        <dbReference type="Proteomes" id="UP001164790"/>
    </source>
</evidence>
<keyword evidence="4" id="KW-1185">Reference proteome</keyword>
<dbReference type="InterPro" id="IPR029058">
    <property type="entry name" value="AB_hydrolase_fold"/>
</dbReference>
<evidence type="ECO:0000313" key="3">
    <source>
        <dbReference type="Proteomes" id="UP000290475"/>
    </source>
</evidence>
<dbReference type="EMBL" id="MSSM01000001">
    <property type="protein sequence ID" value="RXT30740.1"/>
    <property type="molecule type" value="Genomic_DNA"/>
</dbReference>
<reference evidence="2" key="2">
    <citation type="submission" date="2022-10" db="EMBL/GenBank/DDBJ databases">
        <title>Comparative genomic analysis and in-vitro probiotic properties of the potential probiotic L. chiayiensis AACE 3.</title>
        <authorList>
            <person name="Kang X."/>
        </authorList>
    </citation>
    <scope>NUCLEOTIDE SEQUENCE</scope>
    <source>
        <strain evidence="2">AACE 3</strain>
    </source>
</reference>
<dbReference type="Proteomes" id="UP001164790">
    <property type="component" value="Chromosome"/>
</dbReference>
<dbReference type="InterPro" id="IPR000801">
    <property type="entry name" value="Esterase-like"/>
</dbReference>
<dbReference type="Pfam" id="PF00756">
    <property type="entry name" value="Esterase"/>
    <property type="match status" value="1"/>
</dbReference>
<dbReference type="PANTHER" id="PTHR48098:SF1">
    <property type="entry name" value="DIACYLGLYCEROL ACYLTRANSFERASE_MYCOLYLTRANSFERASE AG85A"/>
    <property type="match status" value="1"/>
</dbReference>
<evidence type="ECO:0000313" key="1">
    <source>
        <dbReference type="EMBL" id="RXT30740.1"/>
    </source>
</evidence>
<organism evidence="1 3">
    <name type="scientific">Lacticaseibacillus chiayiensis</name>
    <dbReference type="NCBI Taxonomy" id="2100821"/>
    <lineage>
        <taxon>Bacteria</taxon>
        <taxon>Bacillati</taxon>
        <taxon>Bacillota</taxon>
        <taxon>Bacilli</taxon>
        <taxon>Lactobacillales</taxon>
        <taxon>Lactobacillaceae</taxon>
        <taxon>Lacticaseibacillus</taxon>
    </lineage>
</organism>
<dbReference type="Proteomes" id="UP000290475">
    <property type="component" value="Unassembled WGS sequence"/>
</dbReference>
<reference evidence="1 3" key="1">
    <citation type="submission" date="2017-01" db="EMBL/GenBank/DDBJ databases">
        <title>Lactobacillus chiayiensis sp. nov., a lactic acid bacterium isolated from compost.</title>
        <authorList>
            <person name="Huang C.-H."/>
        </authorList>
    </citation>
    <scope>NUCLEOTIDE SEQUENCE [LARGE SCALE GENOMIC DNA]</scope>
    <source>
        <strain evidence="1">Chh01</strain>
        <strain evidence="3">chh01</strain>
    </source>
</reference>
<dbReference type="GO" id="GO:0016747">
    <property type="term" value="F:acyltransferase activity, transferring groups other than amino-acyl groups"/>
    <property type="evidence" value="ECO:0007669"/>
    <property type="project" value="TreeGrafter"/>
</dbReference>
<dbReference type="SUPFAM" id="SSF53474">
    <property type="entry name" value="alpha/beta-Hydrolases"/>
    <property type="match status" value="1"/>
</dbReference>
<dbReference type="RefSeq" id="WP_129300679.1">
    <property type="nucleotide sequence ID" value="NZ_CP107523.1"/>
</dbReference>
<dbReference type="EMBL" id="CP107523">
    <property type="protein sequence ID" value="UYN56302.1"/>
    <property type="molecule type" value="Genomic_DNA"/>
</dbReference>
<evidence type="ECO:0000313" key="2">
    <source>
        <dbReference type="EMBL" id="UYN56302.1"/>
    </source>
</evidence>
<dbReference type="GO" id="GO:0016787">
    <property type="term" value="F:hydrolase activity"/>
    <property type="evidence" value="ECO:0007669"/>
    <property type="project" value="UniProtKB-KW"/>
</dbReference>
<dbReference type="AlphaFoldDB" id="A0A4V1P3E5"/>
<accession>A0A4V1P3E5</accession>
<protein>
    <submittedName>
        <fullName evidence="2">Alpha/beta hydrolase-fold protein</fullName>
    </submittedName>
</protein>
<gene>
    <name evidence="1" type="ORF">BVJ53_00560</name>
    <name evidence="2" type="ORF">OFW50_12670</name>
</gene>
<dbReference type="InterPro" id="IPR050583">
    <property type="entry name" value="Mycobacterial_A85_antigen"/>
</dbReference>
<dbReference type="PANTHER" id="PTHR48098">
    <property type="entry name" value="ENTEROCHELIN ESTERASE-RELATED"/>
    <property type="match status" value="1"/>
</dbReference>
<name>A0A4V1P3E5_9LACO</name>
<keyword evidence="2" id="KW-0378">Hydrolase</keyword>
<proteinExistence type="predicted"/>
<sequence length="255" mass="29099">MIIQGTYTSEVLQSKRPFVAVLPEKPDDDTKTIFLLHGVGTDYTEWLINVPLEQWAKDNNIAFMCPNGGNTFYTDHANNENYGAAIGDEFYHVMARTFPFNMQYANTSIAGFSMGGYGAIRLGLKYQHYSNIGGFSPAFVFYKRHRNDPLFKEVFYKGLEGSDNDCVKLYQDRLQSGAAMPEITLFCGNEDPLDKYTQEFYHNITAIKQHHLIAYHQQAGFHSFDLWLPALKEFIKNKIVGQKTDTGDVWQTLTN</sequence>